<dbReference type="SMART" id="SM00256">
    <property type="entry name" value="FBOX"/>
    <property type="match status" value="1"/>
</dbReference>
<dbReference type="Pfam" id="PF12937">
    <property type="entry name" value="F-box-like"/>
    <property type="match status" value="1"/>
</dbReference>
<reference evidence="2" key="1">
    <citation type="submission" date="2020-04" db="EMBL/GenBank/DDBJ databases">
        <title>Draft genome resource of the tomato pathogen Pseudocercospora fuligena.</title>
        <authorList>
            <person name="Zaccaron A."/>
        </authorList>
    </citation>
    <scope>NUCLEOTIDE SEQUENCE</scope>
    <source>
        <strain evidence="2">PF001</strain>
    </source>
</reference>
<dbReference type="SUPFAM" id="SSF81383">
    <property type="entry name" value="F-box domain"/>
    <property type="match status" value="1"/>
</dbReference>
<dbReference type="InterPro" id="IPR036047">
    <property type="entry name" value="F-box-like_dom_sf"/>
</dbReference>
<dbReference type="EMBL" id="JABCIY010000153">
    <property type="protein sequence ID" value="KAF7191916.1"/>
    <property type="molecule type" value="Genomic_DNA"/>
</dbReference>
<dbReference type="OrthoDB" id="3650666at2759"/>
<gene>
    <name evidence="2" type="ORF">HII31_06726</name>
</gene>
<evidence type="ECO:0000313" key="2">
    <source>
        <dbReference type="EMBL" id="KAF7191916.1"/>
    </source>
</evidence>
<accession>A0A8H6RKW3</accession>
<comment type="caution">
    <text evidence="2">The sequence shown here is derived from an EMBL/GenBank/DDBJ whole genome shotgun (WGS) entry which is preliminary data.</text>
</comment>
<sequence length="274" mass="30212">MADHDSIDSASSIAVAAQPVQVAAISPNGAATKVFGVFELAEQILLELKTEDLFRAQRVCRQWRAVIESSSPCRKALFLEPGTAEDVHIDNVYTPIVKSWQSTFKLGQELTATASYQESADSENSIAFNPLLVRKLARDPGEILTKWSSLDPTRRNCLHSNLLHVGENASCRKMFISQPPLPFMTISVEVANEALNESLQHGFALSIAQELWTPKDKIVVETVSPAKPCGLGQGTTLGELKDSLHASLKDYRKPHTDALWTFARTESRRATNLR</sequence>
<proteinExistence type="predicted"/>
<dbReference type="Gene3D" id="1.20.1280.50">
    <property type="match status" value="1"/>
</dbReference>
<dbReference type="InterPro" id="IPR001810">
    <property type="entry name" value="F-box_dom"/>
</dbReference>
<protein>
    <recommendedName>
        <fullName evidence="1">F-box domain-containing protein</fullName>
    </recommendedName>
</protein>
<name>A0A8H6RKW3_9PEZI</name>
<keyword evidence="3" id="KW-1185">Reference proteome</keyword>
<evidence type="ECO:0000259" key="1">
    <source>
        <dbReference type="SMART" id="SM00256"/>
    </source>
</evidence>
<evidence type="ECO:0000313" key="3">
    <source>
        <dbReference type="Proteomes" id="UP000660729"/>
    </source>
</evidence>
<dbReference type="Proteomes" id="UP000660729">
    <property type="component" value="Unassembled WGS sequence"/>
</dbReference>
<organism evidence="2 3">
    <name type="scientific">Pseudocercospora fuligena</name>
    <dbReference type="NCBI Taxonomy" id="685502"/>
    <lineage>
        <taxon>Eukaryota</taxon>
        <taxon>Fungi</taxon>
        <taxon>Dikarya</taxon>
        <taxon>Ascomycota</taxon>
        <taxon>Pezizomycotina</taxon>
        <taxon>Dothideomycetes</taxon>
        <taxon>Dothideomycetidae</taxon>
        <taxon>Mycosphaerellales</taxon>
        <taxon>Mycosphaerellaceae</taxon>
        <taxon>Pseudocercospora</taxon>
    </lineage>
</organism>
<dbReference type="AlphaFoldDB" id="A0A8H6RKW3"/>
<feature type="domain" description="F-box" evidence="1">
    <location>
        <begin position="36"/>
        <end position="76"/>
    </location>
</feature>